<dbReference type="KEGG" id="bnn:FOA43_001125"/>
<name>A0A875RWT9_EENNA</name>
<dbReference type="InterPro" id="IPR009737">
    <property type="entry name" value="Aim32/Apd1-like"/>
</dbReference>
<keyword evidence="2" id="KW-1185">Reference proteome</keyword>
<protein>
    <submittedName>
        <fullName evidence="1">Uncharacterized protein</fullName>
    </submittedName>
</protein>
<sequence>MGFINQLGSRLGLTEKSNPSNEISQIIPISGEPSRCDRSECLNAFRSNCFKLNSEDEATTLWESAKPFDFHILVSTGNHDWKHDAFDLPGTVLESINDFDYQRYGTVKLNVTSMAMPCTESQYKKLQKADVLIMPYFVWVRGITTANCDKALVEVLDILAAKHGSFKDLPKEIEGATLEADIFKSRVFLCSHRTRDKRCGKTAPIMKKEFDAQLRDMGYYRDIGDNRPNGVSVDFVNHVGGHKFAANVLIYNKGGEFAWFARCTPLNVRPIINETILKGKVFPQITRTAKKYHAVNW</sequence>
<proteinExistence type="predicted"/>
<reference evidence="1" key="1">
    <citation type="submission" date="2020-10" db="EMBL/GenBank/DDBJ databases">
        <authorList>
            <person name="Roach M.J.R."/>
        </authorList>
    </citation>
    <scope>NUCLEOTIDE SEQUENCE</scope>
    <source>
        <strain evidence="1">CBS 1945</strain>
    </source>
</reference>
<organism evidence="1 2">
    <name type="scientific">Eeniella nana</name>
    <name type="common">Yeast</name>
    <name type="synonym">Brettanomyces nanus</name>
    <dbReference type="NCBI Taxonomy" id="13502"/>
    <lineage>
        <taxon>Eukaryota</taxon>
        <taxon>Fungi</taxon>
        <taxon>Dikarya</taxon>
        <taxon>Ascomycota</taxon>
        <taxon>Saccharomycotina</taxon>
        <taxon>Pichiomycetes</taxon>
        <taxon>Pichiales</taxon>
        <taxon>Pichiaceae</taxon>
        <taxon>Brettanomyces</taxon>
    </lineage>
</organism>
<dbReference type="PANTHER" id="PTHR31902">
    <property type="entry name" value="ACTIN PATCHES DISTAL PROTEIN 1"/>
    <property type="match status" value="1"/>
</dbReference>
<accession>A0A875RWT9</accession>
<gene>
    <name evidence="1" type="ORF">FOA43_001125</name>
</gene>
<dbReference type="Pfam" id="PF06999">
    <property type="entry name" value="Suc_Fer-like"/>
    <property type="match status" value="1"/>
</dbReference>
<dbReference type="Proteomes" id="UP000662931">
    <property type="component" value="Chromosome 1"/>
</dbReference>
<dbReference type="GeneID" id="62194526"/>
<dbReference type="RefSeq" id="XP_038777376.1">
    <property type="nucleotide sequence ID" value="XM_038921448.1"/>
</dbReference>
<dbReference type="OrthoDB" id="10253744at2759"/>
<evidence type="ECO:0000313" key="1">
    <source>
        <dbReference type="EMBL" id="QPG73811.1"/>
    </source>
</evidence>
<dbReference type="CDD" id="cd03062">
    <property type="entry name" value="TRX_Fd_Sucrase"/>
    <property type="match status" value="1"/>
</dbReference>
<dbReference type="AlphaFoldDB" id="A0A875RWT9"/>
<evidence type="ECO:0000313" key="2">
    <source>
        <dbReference type="Proteomes" id="UP000662931"/>
    </source>
</evidence>
<dbReference type="EMBL" id="CP064812">
    <property type="protein sequence ID" value="QPG73811.1"/>
    <property type="molecule type" value="Genomic_DNA"/>
</dbReference>
<dbReference type="PANTHER" id="PTHR31902:SF14">
    <property type="entry name" value="ACTIN PATCHES DISTAL PROTEIN 1"/>
    <property type="match status" value="1"/>
</dbReference>
<dbReference type="InterPro" id="IPR036249">
    <property type="entry name" value="Thioredoxin-like_sf"/>
</dbReference>
<dbReference type="SUPFAM" id="SSF52833">
    <property type="entry name" value="Thioredoxin-like"/>
    <property type="match status" value="1"/>
</dbReference>
<dbReference type="Gene3D" id="3.40.30.10">
    <property type="entry name" value="Glutaredoxin"/>
    <property type="match status" value="1"/>
</dbReference>